<evidence type="ECO:0000256" key="1">
    <source>
        <dbReference type="SAM" id="Phobius"/>
    </source>
</evidence>
<dbReference type="GO" id="GO:0035438">
    <property type="term" value="F:cyclic-di-GMP binding"/>
    <property type="evidence" value="ECO:0007669"/>
    <property type="project" value="InterPro"/>
</dbReference>
<keyword evidence="1" id="KW-0812">Transmembrane</keyword>
<gene>
    <name evidence="3" type="ORF">SAMN04488117_101400</name>
</gene>
<dbReference type="SUPFAM" id="SSF141371">
    <property type="entry name" value="PilZ domain-like"/>
    <property type="match status" value="1"/>
</dbReference>
<evidence type="ECO:0000313" key="3">
    <source>
        <dbReference type="EMBL" id="SDE83399.1"/>
    </source>
</evidence>
<protein>
    <submittedName>
        <fullName evidence="3">PilZ domain-containing protein</fullName>
    </submittedName>
</protein>
<dbReference type="InterPro" id="IPR009875">
    <property type="entry name" value="PilZ_domain"/>
</dbReference>
<accession>A0A1G7G5U2</accession>
<dbReference type="Pfam" id="PF07238">
    <property type="entry name" value="PilZ"/>
    <property type="match status" value="1"/>
</dbReference>
<dbReference type="AlphaFoldDB" id="A0A1G7G5U2"/>
<sequence length="391" mass="43487">MTFNLKRTFWIFRSGLARMAVFGLASLFFVATPAFSAPSCRLESWLNTLNDSANTYIKSLGTADELQAARIFRTEMDRYERDKLLKQINEADLGANEQALFDFITSRHHLLDLQRDNWGEMAKRYGADPRFSSQSQSLSQFLSATECDPDAPDFLESDGERKSTLLQRLSEGIKEIADVVAHNDPAPAPPTSLTFDPENFDEFRPAAAPPPVVAPVTLSPSGNAAFALGIFTFISAITSWAWMRYGIVQRRATRYPCILPVVIFDGILPVFGEALDLSQIGAKLETTLELRDRQKIKLTIGPVVRKARVMWRSNYFIGVKFDKLLTEAEMKYLLGAFAQKISSERAKAQALGQNFTPPAYDAAALKQALLSSDWGEDTQDDLPSPDPDLAA</sequence>
<proteinExistence type="predicted"/>
<evidence type="ECO:0000259" key="2">
    <source>
        <dbReference type="Pfam" id="PF07238"/>
    </source>
</evidence>
<reference evidence="3 4" key="1">
    <citation type="submission" date="2016-10" db="EMBL/GenBank/DDBJ databases">
        <authorList>
            <person name="de Groot N.N."/>
        </authorList>
    </citation>
    <scope>NUCLEOTIDE SEQUENCE [LARGE SCALE GENOMIC DNA]</scope>
    <source>
        <strain evidence="3 4">DSM 27375</strain>
    </source>
</reference>
<keyword evidence="1" id="KW-1133">Transmembrane helix</keyword>
<dbReference type="RefSeq" id="WP_143026714.1">
    <property type="nucleotide sequence ID" value="NZ_FNBL01000001.1"/>
</dbReference>
<name>A0A1G7G5U2_9RHOB</name>
<keyword evidence="1" id="KW-0472">Membrane</keyword>
<dbReference type="EMBL" id="FNBL01000001">
    <property type="protein sequence ID" value="SDE83399.1"/>
    <property type="molecule type" value="Genomic_DNA"/>
</dbReference>
<evidence type="ECO:0000313" key="4">
    <source>
        <dbReference type="Proteomes" id="UP000182284"/>
    </source>
</evidence>
<feature type="transmembrane region" description="Helical" evidence="1">
    <location>
        <begin position="224"/>
        <end position="243"/>
    </location>
</feature>
<dbReference type="Proteomes" id="UP000182284">
    <property type="component" value="Unassembled WGS sequence"/>
</dbReference>
<organism evidence="3 4">
    <name type="scientific">Celeribacter baekdonensis</name>
    <dbReference type="NCBI Taxonomy" id="875171"/>
    <lineage>
        <taxon>Bacteria</taxon>
        <taxon>Pseudomonadati</taxon>
        <taxon>Pseudomonadota</taxon>
        <taxon>Alphaproteobacteria</taxon>
        <taxon>Rhodobacterales</taxon>
        <taxon>Roseobacteraceae</taxon>
        <taxon>Celeribacter</taxon>
    </lineage>
</organism>
<feature type="domain" description="PilZ" evidence="2">
    <location>
        <begin position="249"/>
        <end position="329"/>
    </location>
</feature>
<dbReference type="OrthoDB" id="7814953at2"/>